<proteinExistence type="predicted"/>
<feature type="transmembrane region" description="Helical" evidence="1">
    <location>
        <begin position="459"/>
        <end position="484"/>
    </location>
</feature>
<keyword evidence="1" id="KW-0812">Transmembrane</keyword>
<keyword evidence="1" id="KW-0472">Membrane</keyword>
<sequence>MKMVAERTSVILWSRYLRRILTLSCLAIPVVLFSNNARALEFSAGALNFSTQTPQSIWSDGDAFLFNYNKFIGIDTGSRSLTVNPGQFSRSGYSVDPYFLFSTDLRTGINVGAKVDGGSVNAALNYSASFSAPDTIVKGQQFNLLGNANLLGSSTFNTQSPNASAWIDGVLDYYAGAYARFDVVQPSILADHDYRMGNKGYTDNNTTNAPYKTLVNIDYTPEIASFNRNNSGIFRVLGIDRGLEYSVGATTIGIGPDWSVNANGVVSGGSLHGSDTGTLLTAEMDVDQLILAGNPALGTGVGFDWGIVDFEMGYELIDITAGLQMGLQQDFSLQSNLMVDLIFSDWVELEGIGQTQSFSGLLNDLPAITLLSDLVEVTPTYWVDATFANDSKLVFDAIFGVDMLDFYISANYDFGFASGGYDRPSNPAYSNDQTLPLFDIGIFNNRFALNGFEKVQGSAFTLAAAPLPSAFWMMLGGCAAMAGVSKRRRVS</sequence>
<dbReference type="Proteomes" id="UP001524586">
    <property type="component" value="Unassembled WGS sequence"/>
</dbReference>
<reference evidence="2 3" key="1">
    <citation type="submission" date="2022-07" db="EMBL/GenBank/DDBJ databases">
        <title>Methylomonas rivi sp. nov., Methylomonas rosea sp. nov., Methylomonas aureus sp. nov. and Methylomonas subterranea sp. nov., four novel methanotrophs isolated from a freshwater creek and the deep terrestrial subsurface.</title>
        <authorList>
            <person name="Abin C."/>
            <person name="Sankaranarayanan K."/>
            <person name="Garner C."/>
            <person name="Sindelar R."/>
            <person name="Kotary K."/>
            <person name="Garner R."/>
            <person name="Barclay S."/>
            <person name="Lawson P."/>
            <person name="Krumholz L."/>
        </authorList>
    </citation>
    <scope>NUCLEOTIDE SEQUENCE [LARGE SCALE GENOMIC DNA]</scope>
    <source>
        <strain evidence="2 3">WSC-6</strain>
    </source>
</reference>
<dbReference type="RefSeq" id="WP_256616088.1">
    <property type="nucleotide sequence ID" value="NZ_JANIBK010000087.1"/>
</dbReference>
<accession>A0ABT1U797</accession>
<keyword evidence="3" id="KW-1185">Reference proteome</keyword>
<keyword evidence="1" id="KW-1133">Transmembrane helix</keyword>
<name>A0ABT1U797_9GAMM</name>
<evidence type="ECO:0000313" key="2">
    <source>
        <dbReference type="EMBL" id="MCQ8129657.1"/>
    </source>
</evidence>
<comment type="caution">
    <text evidence="2">The sequence shown here is derived from an EMBL/GenBank/DDBJ whole genome shotgun (WGS) entry which is preliminary data.</text>
</comment>
<organism evidence="2 3">
    <name type="scientific">Methylomonas rivi</name>
    <dbReference type="NCBI Taxonomy" id="2952226"/>
    <lineage>
        <taxon>Bacteria</taxon>
        <taxon>Pseudomonadati</taxon>
        <taxon>Pseudomonadota</taxon>
        <taxon>Gammaproteobacteria</taxon>
        <taxon>Methylococcales</taxon>
        <taxon>Methylococcaceae</taxon>
        <taxon>Methylomonas</taxon>
    </lineage>
</organism>
<dbReference type="EMBL" id="JANIBK010000087">
    <property type="protein sequence ID" value="MCQ8129657.1"/>
    <property type="molecule type" value="Genomic_DNA"/>
</dbReference>
<evidence type="ECO:0000313" key="3">
    <source>
        <dbReference type="Proteomes" id="UP001524586"/>
    </source>
</evidence>
<evidence type="ECO:0000256" key="1">
    <source>
        <dbReference type="SAM" id="Phobius"/>
    </source>
</evidence>
<gene>
    <name evidence="2" type="ORF">NP596_14430</name>
</gene>
<protein>
    <submittedName>
        <fullName evidence="2">VPLPA-CTERM sorting domain-containing protein</fullName>
    </submittedName>
</protein>